<sequence length="245" mass="27920">MGTCEALYCTQLIAQKCYDQQKDVFVIALYDQTRGIKISGVPINKIRYVDDTAILADNIEDTKELINLDILGVEPNDSGTDRYYGNRYIEVFPASLIGQTQEFPERYISPTVEVISTYLLLLTILYDVTKKLFQKVNLDVLIEKDQTVSRKMGPEQAIHGNAKRKRHTQNEGHSMHSCIERETNRLLRSGPIYLPCQWIPIIRLAKKNGKPYSVQEPDTSDVYDLKQLSEDLGNNSGCEREGPMK</sequence>
<evidence type="ECO:0000313" key="1">
    <source>
        <dbReference type="EMBL" id="KAF2903338.1"/>
    </source>
</evidence>
<dbReference type="Proteomes" id="UP000801492">
    <property type="component" value="Unassembled WGS sequence"/>
</dbReference>
<gene>
    <name evidence="1" type="ORF">ILUMI_02846</name>
</gene>
<dbReference type="EMBL" id="VTPC01001056">
    <property type="protein sequence ID" value="KAF2903338.1"/>
    <property type="molecule type" value="Genomic_DNA"/>
</dbReference>
<keyword evidence="2" id="KW-1185">Reference proteome</keyword>
<proteinExistence type="predicted"/>
<name>A0A8K0DC17_IGNLU</name>
<organism evidence="1 2">
    <name type="scientific">Ignelater luminosus</name>
    <name type="common">Cucubano</name>
    <name type="synonym">Pyrophorus luminosus</name>
    <dbReference type="NCBI Taxonomy" id="2038154"/>
    <lineage>
        <taxon>Eukaryota</taxon>
        <taxon>Metazoa</taxon>
        <taxon>Ecdysozoa</taxon>
        <taxon>Arthropoda</taxon>
        <taxon>Hexapoda</taxon>
        <taxon>Insecta</taxon>
        <taxon>Pterygota</taxon>
        <taxon>Neoptera</taxon>
        <taxon>Endopterygota</taxon>
        <taxon>Coleoptera</taxon>
        <taxon>Polyphaga</taxon>
        <taxon>Elateriformia</taxon>
        <taxon>Elateroidea</taxon>
        <taxon>Elateridae</taxon>
        <taxon>Agrypninae</taxon>
        <taxon>Pyrophorini</taxon>
        <taxon>Ignelater</taxon>
    </lineage>
</organism>
<comment type="caution">
    <text evidence="1">The sequence shown here is derived from an EMBL/GenBank/DDBJ whole genome shotgun (WGS) entry which is preliminary data.</text>
</comment>
<reference evidence="1" key="1">
    <citation type="submission" date="2019-08" db="EMBL/GenBank/DDBJ databases">
        <title>The genome of the North American firefly Photinus pyralis.</title>
        <authorList>
            <consortium name="Photinus pyralis genome working group"/>
            <person name="Fallon T.R."/>
            <person name="Sander Lower S.E."/>
            <person name="Weng J.-K."/>
        </authorList>
    </citation>
    <scope>NUCLEOTIDE SEQUENCE</scope>
    <source>
        <strain evidence="1">TRF0915ILg1</strain>
        <tissue evidence="1">Whole body</tissue>
    </source>
</reference>
<accession>A0A8K0DC17</accession>
<dbReference type="OrthoDB" id="6738595at2759"/>
<evidence type="ECO:0000313" key="2">
    <source>
        <dbReference type="Proteomes" id="UP000801492"/>
    </source>
</evidence>
<dbReference type="AlphaFoldDB" id="A0A8K0DC17"/>
<protein>
    <submittedName>
        <fullName evidence="1">Uncharacterized protein</fullName>
    </submittedName>
</protein>